<dbReference type="Proteomes" id="UP001187734">
    <property type="component" value="Unassembled WGS sequence"/>
</dbReference>
<keyword evidence="2" id="KW-1185">Reference proteome</keyword>
<proteinExistence type="predicted"/>
<protein>
    <submittedName>
        <fullName evidence="1">Uncharacterized protein</fullName>
    </submittedName>
</protein>
<comment type="caution">
    <text evidence="1">The sequence shown here is derived from an EMBL/GenBank/DDBJ whole genome shotgun (WGS) entry which is preliminary data.</text>
</comment>
<dbReference type="EMBL" id="ONZP01000038">
    <property type="protein sequence ID" value="SPJ71401.1"/>
    <property type="molecule type" value="Genomic_DNA"/>
</dbReference>
<name>A0AAE8SDE3_9HYPO</name>
<evidence type="ECO:0000313" key="2">
    <source>
        <dbReference type="Proteomes" id="UP001187734"/>
    </source>
</evidence>
<sequence length="154" mass="18330">MSSRDPQNLLQFALLLGTEGNYISHHIQHRNEMVGIDLWCHIQYEDHLTEEDVPIHHSLQTVKMQLSILEAFVRIVEMSMFNINFVRIVEMSIYNISFVRIVEMSMFNISFVRIVEMSMFNISFVRIVKMSMPRLGPYAMFRLGRHLYCNRIWD</sequence>
<reference evidence="1" key="1">
    <citation type="submission" date="2018-03" db="EMBL/GenBank/DDBJ databases">
        <authorList>
            <person name="Guldener U."/>
        </authorList>
    </citation>
    <scope>NUCLEOTIDE SEQUENCE</scope>
</reference>
<organism evidence="1 2">
    <name type="scientific">Fusarium torulosum</name>
    <dbReference type="NCBI Taxonomy" id="33205"/>
    <lineage>
        <taxon>Eukaryota</taxon>
        <taxon>Fungi</taxon>
        <taxon>Dikarya</taxon>
        <taxon>Ascomycota</taxon>
        <taxon>Pezizomycotina</taxon>
        <taxon>Sordariomycetes</taxon>
        <taxon>Hypocreomycetidae</taxon>
        <taxon>Hypocreales</taxon>
        <taxon>Nectriaceae</taxon>
        <taxon>Fusarium</taxon>
    </lineage>
</organism>
<accession>A0AAE8SDE3</accession>
<evidence type="ECO:0000313" key="1">
    <source>
        <dbReference type="EMBL" id="SPJ71401.1"/>
    </source>
</evidence>
<gene>
    <name evidence="1" type="ORF">FTOL_01129</name>
</gene>
<dbReference type="AlphaFoldDB" id="A0AAE8SDE3"/>